<feature type="domain" description="Methyltransferase" evidence="2">
    <location>
        <begin position="111"/>
        <end position="204"/>
    </location>
</feature>
<accession>A0A067T4W8</accession>
<dbReference type="InterPro" id="IPR029063">
    <property type="entry name" value="SAM-dependent_MTases_sf"/>
</dbReference>
<evidence type="ECO:0000256" key="1">
    <source>
        <dbReference type="SAM" id="MobiDB-lite"/>
    </source>
</evidence>
<keyword evidence="4" id="KW-1185">Reference proteome</keyword>
<feature type="region of interest" description="Disordered" evidence="1">
    <location>
        <begin position="1"/>
        <end position="37"/>
    </location>
</feature>
<dbReference type="Gene3D" id="3.40.50.150">
    <property type="entry name" value="Vaccinia Virus protein VP39"/>
    <property type="match status" value="1"/>
</dbReference>
<dbReference type="Proteomes" id="UP000027222">
    <property type="component" value="Unassembled WGS sequence"/>
</dbReference>
<dbReference type="Pfam" id="PF13847">
    <property type="entry name" value="Methyltransf_31"/>
    <property type="match status" value="1"/>
</dbReference>
<gene>
    <name evidence="3" type="ORF">GALMADRAFT_138359</name>
</gene>
<organism evidence="3 4">
    <name type="scientific">Galerina marginata (strain CBS 339.88)</name>
    <dbReference type="NCBI Taxonomy" id="685588"/>
    <lineage>
        <taxon>Eukaryota</taxon>
        <taxon>Fungi</taxon>
        <taxon>Dikarya</taxon>
        <taxon>Basidiomycota</taxon>
        <taxon>Agaricomycotina</taxon>
        <taxon>Agaricomycetes</taxon>
        <taxon>Agaricomycetidae</taxon>
        <taxon>Agaricales</taxon>
        <taxon>Agaricineae</taxon>
        <taxon>Strophariaceae</taxon>
        <taxon>Galerina</taxon>
    </lineage>
</organism>
<dbReference type="AlphaFoldDB" id="A0A067T4W8"/>
<evidence type="ECO:0000313" key="3">
    <source>
        <dbReference type="EMBL" id="KDR78240.1"/>
    </source>
</evidence>
<dbReference type="CDD" id="cd02440">
    <property type="entry name" value="AdoMet_MTases"/>
    <property type="match status" value="1"/>
</dbReference>
<dbReference type="PANTHER" id="PTHR43591">
    <property type="entry name" value="METHYLTRANSFERASE"/>
    <property type="match status" value="1"/>
</dbReference>
<dbReference type="EMBL" id="KL142375">
    <property type="protein sequence ID" value="KDR78240.1"/>
    <property type="molecule type" value="Genomic_DNA"/>
</dbReference>
<dbReference type="STRING" id="685588.A0A067T4W8"/>
<name>A0A067T4W8_GALM3</name>
<dbReference type="OrthoDB" id="2013972at2759"/>
<reference evidence="4" key="1">
    <citation type="journal article" date="2014" name="Proc. Natl. Acad. Sci. U.S.A.">
        <title>Extensive sampling of basidiomycete genomes demonstrates inadequacy of the white-rot/brown-rot paradigm for wood decay fungi.</title>
        <authorList>
            <person name="Riley R."/>
            <person name="Salamov A.A."/>
            <person name="Brown D.W."/>
            <person name="Nagy L.G."/>
            <person name="Floudas D."/>
            <person name="Held B.W."/>
            <person name="Levasseur A."/>
            <person name="Lombard V."/>
            <person name="Morin E."/>
            <person name="Otillar R."/>
            <person name="Lindquist E.A."/>
            <person name="Sun H."/>
            <person name="LaButti K.M."/>
            <person name="Schmutz J."/>
            <person name="Jabbour D."/>
            <person name="Luo H."/>
            <person name="Baker S.E."/>
            <person name="Pisabarro A.G."/>
            <person name="Walton J.D."/>
            <person name="Blanchette R.A."/>
            <person name="Henrissat B."/>
            <person name="Martin F."/>
            <person name="Cullen D."/>
            <person name="Hibbett D.S."/>
            <person name="Grigoriev I.V."/>
        </authorList>
    </citation>
    <scope>NUCLEOTIDE SEQUENCE [LARGE SCALE GENOMIC DNA]</scope>
    <source>
        <strain evidence="4">CBS 339.88</strain>
    </source>
</reference>
<protein>
    <recommendedName>
        <fullName evidence="2">Methyltransferase domain-containing protein</fullName>
    </recommendedName>
</protein>
<sequence length="343" mass="38439">MSSPTDPGQEHINGNGIHEDAEANGSDDYDSEHLDSPSVVELNSEDFPSYFREHDGRLFHSSSSPYPLPVDTPEQERFTLIHNLLRQFFGVNCIGPVVDVLNESQGRHRWALDICTGNGKWVIDMAQEYPRVRFRGFDIVPIATRYPPRHVQFEVDDVNTRFRWSDSTFELVNARAVAMAVLEYPQVLQEVARVLRPGGLFVSYEWAPYPAFDPSLQRDLAIYAPASFRFHDAINTALLQRRGLHPIAAQIPSFLASAGVFAEISAGQHYIPIGAWSADPSLQSIGTACLEANERYASSVKPLLCDSGWTDAEAESMLTDFIREIRTMNGLVSVLYTVHARRV</sequence>
<proteinExistence type="predicted"/>
<dbReference type="HOGENOM" id="CLU_010595_5_1_1"/>
<dbReference type="SUPFAM" id="SSF53335">
    <property type="entry name" value="S-adenosyl-L-methionine-dependent methyltransferases"/>
    <property type="match status" value="1"/>
</dbReference>
<dbReference type="InterPro" id="IPR025714">
    <property type="entry name" value="Methyltranfer_dom"/>
</dbReference>
<evidence type="ECO:0000313" key="4">
    <source>
        <dbReference type="Proteomes" id="UP000027222"/>
    </source>
</evidence>
<evidence type="ECO:0000259" key="2">
    <source>
        <dbReference type="Pfam" id="PF13847"/>
    </source>
</evidence>